<dbReference type="Proteomes" id="UP001374535">
    <property type="component" value="Chromosome 6"/>
</dbReference>
<name>A0AAQ3RW79_VIGMU</name>
<evidence type="ECO:0000313" key="4">
    <source>
        <dbReference type="Proteomes" id="UP001374535"/>
    </source>
</evidence>
<dbReference type="EMBL" id="CP144695">
    <property type="protein sequence ID" value="WVZ06919.1"/>
    <property type="molecule type" value="Genomic_DNA"/>
</dbReference>
<dbReference type="AlphaFoldDB" id="A0AAQ3RW79"/>
<evidence type="ECO:0000313" key="3">
    <source>
        <dbReference type="EMBL" id="WVZ06919.1"/>
    </source>
</evidence>
<protein>
    <submittedName>
        <fullName evidence="3">Uncharacterized protein</fullName>
    </submittedName>
</protein>
<feature type="transmembrane region" description="Helical" evidence="2">
    <location>
        <begin position="62"/>
        <end position="83"/>
    </location>
</feature>
<reference evidence="3 4" key="1">
    <citation type="journal article" date="2023" name="Life. Sci Alliance">
        <title>Evolutionary insights into 3D genome organization and epigenetic landscape of Vigna mungo.</title>
        <authorList>
            <person name="Junaid A."/>
            <person name="Singh B."/>
            <person name="Bhatia S."/>
        </authorList>
    </citation>
    <scope>NUCLEOTIDE SEQUENCE [LARGE SCALE GENOMIC DNA]</scope>
    <source>
        <strain evidence="3">Urdbean</strain>
    </source>
</reference>
<keyword evidence="2" id="KW-1133">Transmembrane helix</keyword>
<gene>
    <name evidence="3" type="ORF">V8G54_020265</name>
</gene>
<proteinExistence type="predicted"/>
<keyword evidence="2" id="KW-0812">Transmembrane</keyword>
<organism evidence="3 4">
    <name type="scientific">Vigna mungo</name>
    <name type="common">Black gram</name>
    <name type="synonym">Phaseolus mungo</name>
    <dbReference type="NCBI Taxonomy" id="3915"/>
    <lineage>
        <taxon>Eukaryota</taxon>
        <taxon>Viridiplantae</taxon>
        <taxon>Streptophyta</taxon>
        <taxon>Embryophyta</taxon>
        <taxon>Tracheophyta</taxon>
        <taxon>Spermatophyta</taxon>
        <taxon>Magnoliopsida</taxon>
        <taxon>eudicotyledons</taxon>
        <taxon>Gunneridae</taxon>
        <taxon>Pentapetalae</taxon>
        <taxon>rosids</taxon>
        <taxon>fabids</taxon>
        <taxon>Fabales</taxon>
        <taxon>Fabaceae</taxon>
        <taxon>Papilionoideae</taxon>
        <taxon>50 kb inversion clade</taxon>
        <taxon>NPAAA clade</taxon>
        <taxon>indigoferoid/millettioid clade</taxon>
        <taxon>Phaseoleae</taxon>
        <taxon>Vigna</taxon>
    </lineage>
</organism>
<feature type="region of interest" description="Disordered" evidence="1">
    <location>
        <begin position="93"/>
        <end position="115"/>
    </location>
</feature>
<accession>A0AAQ3RW79</accession>
<evidence type="ECO:0000256" key="1">
    <source>
        <dbReference type="SAM" id="MobiDB-lite"/>
    </source>
</evidence>
<sequence>METLFLHPVGDDFPKLFVPLCLHESLIQLRTDHEELFCLLDAPLGEPIRGIHVSTGCDVVRVVMVMLMMLLLLLLLPVMVMVMEMTTLHEKLKTKTKTRKPEIQKSNIEEDEGVL</sequence>
<keyword evidence="4" id="KW-1185">Reference proteome</keyword>
<evidence type="ECO:0000256" key="2">
    <source>
        <dbReference type="SAM" id="Phobius"/>
    </source>
</evidence>
<keyword evidence="2" id="KW-0472">Membrane</keyword>
<feature type="compositionally biased region" description="Basic and acidic residues" evidence="1">
    <location>
        <begin position="93"/>
        <end position="103"/>
    </location>
</feature>